<reference evidence="1" key="1">
    <citation type="journal article" date="2020" name="Nat. Commun.">
        <title>Large-scale genome sequencing of mycorrhizal fungi provides insights into the early evolution of symbiotic traits.</title>
        <authorList>
            <person name="Miyauchi S."/>
            <person name="Kiss E."/>
            <person name="Kuo A."/>
            <person name="Drula E."/>
            <person name="Kohler A."/>
            <person name="Sanchez-Garcia M."/>
            <person name="Morin E."/>
            <person name="Andreopoulos B."/>
            <person name="Barry K.W."/>
            <person name="Bonito G."/>
            <person name="Buee M."/>
            <person name="Carver A."/>
            <person name="Chen C."/>
            <person name="Cichocki N."/>
            <person name="Clum A."/>
            <person name="Culley D."/>
            <person name="Crous P.W."/>
            <person name="Fauchery L."/>
            <person name="Girlanda M."/>
            <person name="Hayes R.D."/>
            <person name="Keri Z."/>
            <person name="LaButti K."/>
            <person name="Lipzen A."/>
            <person name="Lombard V."/>
            <person name="Magnuson J."/>
            <person name="Maillard F."/>
            <person name="Murat C."/>
            <person name="Nolan M."/>
            <person name="Ohm R.A."/>
            <person name="Pangilinan J."/>
            <person name="Pereira M.F."/>
            <person name="Perotto S."/>
            <person name="Peter M."/>
            <person name="Pfister S."/>
            <person name="Riley R."/>
            <person name="Sitrit Y."/>
            <person name="Stielow J.B."/>
            <person name="Szollosi G."/>
            <person name="Zifcakova L."/>
            <person name="Stursova M."/>
            <person name="Spatafora J.W."/>
            <person name="Tedersoo L."/>
            <person name="Vaario L.M."/>
            <person name="Yamada A."/>
            <person name="Yan M."/>
            <person name="Wang P."/>
            <person name="Xu J."/>
            <person name="Bruns T."/>
            <person name="Baldrian P."/>
            <person name="Vilgalys R."/>
            <person name="Dunand C."/>
            <person name="Henrissat B."/>
            <person name="Grigoriev I.V."/>
            <person name="Hibbett D."/>
            <person name="Nagy L.G."/>
            <person name="Martin F.M."/>
        </authorList>
    </citation>
    <scope>NUCLEOTIDE SEQUENCE</scope>
    <source>
        <strain evidence="1">UP504</strain>
    </source>
</reference>
<accession>A0A9P6DTH5</accession>
<dbReference type="EMBL" id="MU128962">
    <property type="protein sequence ID" value="KAF9514296.1"/>
    <property type="molecule type" value="Genomic_DNA"/>
</dbReference>
<organism evidence="1 2">
    <name type="scientific">Hydnum rufescens UP504</name>
    <dbReference type="NCBI Taxonomy" id="1448309"/>
    <lineage>
        <taxon>Eukaryota</taxon>
        <taxon>Fungi</taxon>
        <taxon>Dikarya</taxon>
        <taxon>Basidiomycota</taxon>
        <taxon>Agaricomycotina</taxon>
        <taxon>Agaricomycetes</taxon>
        <taxon>Cantharellales</taxon>
        <taxon>Hydnaceae</taxon>
        <taxon>Hydnum</taxon>
    </lineage>
</organism>
<protein>
    <submittedName>
        <fullName evidence="1">Uncharacterized protein</fullName>
    </submittedName>
</protein>
<sequence>LASPEKVIHQFQTIPPRSTESDFHGPYNKLLNTLFPPDTDFTVMSQYLQPAFNTWADYTVSFEVFLENKPVLILQLKKPADLAWISSRKQLMRILECELADIVHECLIPTLHAVSAMGTRLCFYHVGTAAIPKEIIPHNIPRHPVFSVDTAVGL</sequence>
<dbReference type="OrthoDB" id="5362978at2759"/>
<name>A0A9P6DTH5_9AGAM</name>
<feature type="non-terminal residue" evidence="1">
    <location>
        <position position="1"/>
    </location>
</feature>
<dbReference type="Proteomes" id="UP000886523">
    <property type="component" value="Unassembled WGS sequence"/>
</dbReference>
<proteinExistence type="predicted"/>
<keyword evidence="2" id="KW-1185">Reference proteome</keyword>
<evidence type="ECO:0000313" key="1">
    <source>
        <dbReference type="EMBL" id="KAF9514296.1"/>
    </source>
</evidence>
<evidence type="ECO:0000313" key="2">
    <source>
        <dbReference type="Proteomes" id="UP000886523"/>
    </source>
</evidence>
<gene>
    <name evidence="1" type="ORF">BS47DRAFT_1453681</name>
</gene>
<dbReference type="AlphaFoldDB" id="A0A9P6DTH5"/>
<comment type="caution">
    <text evidence="1">The sequence shown here is derived from an EMBL/GenBank/DDBJ whole genome shotgun (WGS) entry which is preliminary data.</text>
</comment>